<dbReference type="AlphaFoldDB" id="A0A136Q1M2"/>
<feature type="transmembrane region" description="Helical" evidence="2">
    <location>
        <begin position="122"/>
        <end position="141"/>
    </location>
</feature>
<reference evidence="3 4" key="1">
    <citation type="submission" date="2016-02" db="EMBL/GenBank/DDBJ databases">
        <authorList>
            <person name="Wen L."/>
            <person name="He K."/>
            <person name="Yang H."/>
        </authorList>
    </citation>
    <scope>NUCLEOTIDE SEQUENCE [LARGE SCALE GENOMIC DNA]</scope>
    <source>
        <strain evidence="3 4">DSM 22607</strain>
    </source>
</reference>
<dbReference type="InterPro" id="IPR047928">
    <property type="entry name" value="Perm_prefix_1"/>
</dbReference>
<keyword evidence="4" id="KW-1185">Reference proteome</keyword>
<feature type="transmembrane region" description="Helical" evidence="2">
    <location>
        <begin position="95"/>
        <end position="116"/>
    </location>
</feature>
<gene>
    <name evidence="3" type="ORF">HMPREF3293_02644</name>
</gene>
<keyword evidence="2" id="KW-0812">Transmembrane</keyword>
<evidence type="ECO:0000256" key="2">
    <source>
        <dbReference type="SAM" id="Phobius"/>
    </source>
</evidence>
<evidence type="ECO:0000313" key="4">
    <source>
        <dbReference type="Proteomes" id="UP000070366"/>
    </source>
</evidence>
<dbReference type="NCBIfam" id="NF038403">
    <property type="entry name" value="perm_prefix_1"/>
    <property type="match status" value="1"/>
</dbReference>
<feature type="transmembrane region" description="Helical" evidence="2">
    <location>
        <begin position="178"/>
        <end position="197"/>
    </location>
</feature>
<name>A0A136Q1M2_9FIRM</name>
<dbReference type="Proteomes" id="UP000070366">
    <property type="component" value="Unassembled WGS sequence"/>
</dbReference>
<organism evidence="3 4">
    <name type="scientific">Christensenella minuta</name>
    <dbReference type="NCBI Taxonomy" id="626937"/>
    <lineage>
        <taxon>Bacteria</taxon>
        <taxon>Bacillati</taxon>
        <taxon>Bacillota</taxon>
        <taxon>Clostridia</taxon>
        <taxon>Christensenellales</taxon>
        <taxon>Christensenellaceae</taxon>
        <taxon>Christensenella</taxon>
    </lineage>
</organism>
<keyword evidence="2" id="KW-1133">Transmembrane helix</keyword>
<feature type="coiled-coil region" evidence="1">
    <location>
        <begin position="32"/>
        <end position="59"/>
    </location>
</feature>
<evidence type="ECO:0000256" key="1">
    <source>
        <dbReference type="SAM" id="Coils"/>
    </source>
</evidence>
<evidence type="ECO:0000313" key="3">
    <source>
        <dbReference type="EMBL" id="KXK64565.1"/>
    </source>
</evidence>
<comment type="caution">
    <text evidence="3">The sequence shown here is derived from an EMBL/GenBank/DDBJ whole genome shotgun (WGS) entry which is preliminary data.</text>
</comment>
<accession>A0A136Q1M2</accession>
<protein>
    <submittedName>
        <fullName evidence="3">Uncharacterized protein</fullName>
    </submittedName>
</protein>
<keyword evidence="2" id="KW-0472">Membrane</keyword>
<dbReference type="STRING" id="626937.HMPREF3293_02644"/>
<keyword evidence="1" id="KW-0175">Coiled coil</keyword>
<dbReference type="EMBL" id="LSZW01000064">
    <property type="protein sequence ID" value="KXK64565.1"/>
    <property type="molecule type" value="Genomic_DNA"/>
</dbReference>
<proteinExistence type="predicted"/>
<sequence length="223" mass="25609">MKRYLEGIIMEENLRQYVERLFADAPKTRKMLELREEIFMNLKEKYNDLRENGASEEEAYEIVKSSIGDVDELISSANDPYAVPGPSEKERRQRAGLTAVAVMLYILAPVFIIVLGSMNQQILGLTFMFILIAVATGLLVYRSSLRPGYRYEKVDDSMVEEFKQWHVENKQKKEKENAYVGAIWPIIVAVYFIISFTTGAWRITWVIFIIGAAIQQIIKAALK</sequence>
<feature type="transmembrane region" description="Helical" evidence="2">
    <location>
        <begin position="203"/>
        <end position="222"/>
    </location>
</feature>